<organism evidence="2 3">
    <name type="scientific">Nocardioides daedukensis</name>
    <dbReference type="NCBI Taxonomy" id="634462"/>
    <lineage>
        <taxon>Bacteria</taxon>
        <taxon>Bacillati</taxon>
        <taxon>Actinomycetota</taxon>
        <taxon>Actinomycetes</taxon>
        <taxon>Propionibacteriales</taxon>
        <taxon>Nocardioidaceae</taxon>
        <taxon>Nocardioides</taxon>
    </lineage>
</organism>
<dbReference type="EMBL" id="JACCAA010000001">
    <property type="protein sequence ID" value="NYG59355.1"/>
    <property type="molecule type" value="Genomic_DNA"/>
</dbReference>
<accession>A0A7Y9UVW7</accession>
<proteinExistence type="predicted"/>
<feature type="region of interest" description="Disordered" evidence="1">
    <location>
        <begin position="1"/>
        <end position="46"/>
    </location>
</feature>
<dbReference type="AlphaFoldDB" id="A0A7Y9UVW7"/>
<keyword evidence="3" id="KW-1185">Reference proteome</keyword>
<evidence type="ECO:0008006" key="4">
    <source>
        <dbReference type="Google" id="ProtNLM"/>
    </source>
</evidence>
<dbReference type="NCBIfam" id="NF033179">
    <property type="entry name" value="TnsA_like_Actin"/>
    <property type="match status" value="1"/>
</dbReference>
<protein>
    <recommendedName>
        <fullName evidence="4">TnsA-like heteromeric transposase endonuclease subunit</fullName>
    </recommendedName>
</protein>
<evidence type="ECO:0000256" key="1">
    <source>
        <dbReference type="SAM" id="MobiDB-lite"/>
    </source>
</evidence>
<comment type="caution">
    <text evidence="2">The sequence shown here is derived from an EMBL/GenBank/DDBJ whole genome shotgun (WGS) entry which is preliminary data.</text>
</comment>
<name>A0A7Y9UVW7_9ACTN</name>
<reference evidence="2 3" key="1">
    <citation type="submission" date="2020-07" db="EMBL/GenBank/DDBJ databases">
        <title>Sequencing the genomes of 1000 actinobacteria strains.</title>
        <authorList>
            <person name="Klenk H.-P."/>
        </authorList>
    </citation>
    <scope>NUCLEOTIDE SEQUENCE [LARGE SCALE GENOMIC DNA]</scope>
    <source>
        <strain evidence="2 3">DSM 23819</strain>
    </source>
</reference>
<feature type="compositionally biased region" description="Polar residues" evidence="1">
    <location>
        <begin position="13"/>
        <end position="23"/>
    </location>
</feature>
<dbReference type="InterPro" id="IPR048000">
    <property type="entry name" value="TnsA-like"/>
</dbReference>
<dbReference type="Proteomes" id="UP000540656">
    <property type="component" value="Unassembled WGS sequence"/>
</dbReference>
<evidence type="ECO:0000313" key="3">
    <source>
        <dbReference type="Proteomes" id="UP000540656"/>
    </source>
</evidence>
<gene>
    <name evidence="2" type="ORF">BJ980_002278</name>
</gene>
<sequence>MEYRSDDGKRSASRASNVRQSPCCSPGAVIGSEGRTGGGAPKLNAAEAHPVQRVRLLWPTPEARMKARESSLTDSNCSPAKMAGAVSDDVRWHFKTGCHEGAWDWSVGAPDVYTLEAVRRPSSGATSRHIPVRAYSATTKTIIRVESGLEHDLLRDLDRDRQVRWIVGQPCKIEWSQAPRSGRWHIPDLLTCDAEGTVTLWNVKSPEKAKSEEFEGLTEATRAACTEVGWGHKVFTGLGPVERHNLLWLQGYRARPEWTSSWEPLILSGAEPGCQLGDLLRGGHERTAVVWHLIWSGRLEVALSVRLHPETEVHACLD</sequence>
<feature type="compositionally biased region" description="Basic and acidic residues" evidence="1">
    <location>
        <begin position="1"/>
        <end position="10"/>
    </location>
</feature>
<evidence type="ECO:0000313" key="2">
    <source>
        <dbReference type="EMBL" id="NYG59355.1"/>
    </source>
</evidence>
<dbReference type="RefSeq" id="WP_425490316.1">
    <property type="nucleotide sequence ID" value="NZ_JACCAA010000001.1"/>
</dbReference>